<dbReference type="EMBL" id="MFLN01000037">
    <property type="protein sequence ID" value="OGG66828.1"/>
    <property type="molecule type" value="Genomic_DNA"/>
</dbReference>
<accession>A0A1F6DZJ9</accession>
<dbReference type="AlphaFoldDB" id="A0A1F6DZJ9"/>
<reference evidence="1 2" key="1">
    <citation type="journal article" date="2016" name="Nat. Commun.">
        <title>Thousands of microbial genomes shed light on interconnected biogeochemical processes in an aquifer system.</title>
        <authorList>
            <person name="Anantharaman K."/>
            <person name="Brown C.T."/>
            <person name="Hug L.A."/>
            <person name="Sharon I."/>
            <person name="Castelle C.J."/>
            <person name="Probst A.J."/>
            <person name="Thomas B.C."/>
            <person name="Singh A."/>
            <person name="Wilkins M.J."/>
            <person name="Karaoz U."/>
            <person name="Brodie E.L."/>
            <person name="Williams K.H."/>
            <person name="Hubbard S.S."/>
            <person name="Banfield J.F."/>
        </authorList>
    </citation>
    <scope>NUCLEOTIDE SEQUENCE [LARGE SCALE GENOMIC DNA]</scope>
</reference>
<proteinExistence type="predicted"/>
<sequence length="87" mass="9748">MPERLKTEEATGKQPLSKLWKTVVDTLKTGSPCDLVIQDEKGAKTRVSFSRVGDTVHWRSGENEGPYQTLFSHVGTKEGWFEPGEVQ</sequence>
<comment type="caution">
    <text evidence="1">The sequence shown here is derived from an EMBL/GenBank/DDBJ whole genome shotgun (WGS) entry which is preliminary data.</text>
</comment>
<name>A0A1F6DZJ9_9BACT</name>
<protein>
    <submittedName>
        <fullName evidence="1">Uncharacterized protein</fullName>
    </submittedName>
</protein>
<dbReference type="Proteomes" id="UP000178572">
    <property type="component" value="Unassembled WGS sequence"/>
</dbReference>
<evidence type="ECO:0000313" key="2">
    <source>
        <dbReference type="Proteomes" id="UP000178572"/>
    </source>
</evidence>
<evidence type="ECO:0000313" key="1">
    <source>
        <dbReference type="EMBL" id="OGG66828.1"/>
    </source>
</evidence>
<organism evidence="1 2">
    <name type="scientific">Candidatus Kaiserbacteria bacterium RIFCSPHIGHO2_02_FULL_59_21</name>
    <dbReference type="NCBI Taxonomy" id="1798500"/>
    <lineage>
        <taxon>Bacteria</taxon>
        <taxon>Candidatus Kaiseribacteriota</taxon>
    </lineage>
</organism>
<gene>
    <name evidence="1" type="ORF">A3C21_04075</name>
</gene>